<dbReference type="InterPro" id="IPR001680">
    <property type="entry name" value="WD40_rpt"/>
</dbReference>
<dbReference type="Pfam" id="PF00400">
    <property type="entry name" value="WD40"/>
    <property type="match status" value="3"/>
</dbReference>
<dbReference type="SUPFAM" id="SSF50978">
    <property type="entry name" value="WD40 repeat-like"/>
    <property type="match status" value="1"/>
</dbReference>
<dbReference type="SMART" id="SM00320">
    <property type="entry name" value="WD40"/>
    <property type="match status" value="4"/>
</dbReference>
<feature type="repeat" description="WD" evidence="1">
    <location>
        <begin position="41"/>
        <end position="82"/>
    </location>
</feature>
<dbReference type="InterPro" id="IPR051959">
    <property type="entry name" value="PAK1-Kinase_Regulator"/>
</dbReference>
<feature type="region of interest" description="Disordered" evidence="2">
    <location>
        <begin position="408"/>
        <end position="434"/>
    </location>
</feature>
<keyword evidence="1" id="KW-0853">WD repeat</keyword>
<gene>
    <name evidence="3" type="ORF">CcCBS67573_g10581</name>
</gene>
<dbReference type="AlphaFoldDB" id="A0A507CQF5"/>
<keyword evidence="4" id="KW-1185">Reference proteome</keyword>
<accession>A0A507CQF5</accession>
<organism evidence="3 4">
    <name type="scientific">Chytriomyces confervae</name>
    <dbReference type="NCBI Taxonomy" id="246404"/>
    <lineage>
        <taxon>Eukaryota</taxon>
        <taxon>Fungi</taxon>
        <taxon>Fungi incertae sedis</taxon>
        <taxon>Chytridiomycota</taxon>
        <taxon>Chytridiomycota incertae sedis</taxon>
        <taxon>Chytridiomycetes</taxon>
        <taxon>Chytridiales</taxon>
        <taxon>Chytriomycetaceae</taxon>
        <taxon>Chytriomyces</taxon>
    </lineage>
</organism>
<dbReference type="PROSITE" id="PS50082">
    <property type="entry name" value="WD_REPEATS_2"/>
    <property type="match status" value="2"/>
</dbReference>
<evidence type="ECO:0000313" key="3">
    <source>
        <dbReference type="EMBL" id="TPX41377.1"/>
    </source>
</evidence>
<evidence type="ECO:0000256" key="2">
    <source>
        <dbReference type="SAM" id="MobiDB-lite"/>
    </source>
</evidence>
<dbReference type="OrthoDB" id="308449at2759"/>
<dbReference type="STRING" id="246404.A0A507CQF5"/>
<name>A0A507CQF5_9FUNG</name>
<dbReference type="InterPro" id="IPR015943">
    <property type="entry name" value="WD40/YVTN_repeat-like_dom_sf"/>
</dbReference>
<comment type="caution">
    <text evidence="3">The sequence shown here is derived from an EMBL/GenBank/DDBJ whole genome shotgun (WGS) entry which is preliminary data.</text>
</comment>
<dbReference type="PANTHER" id="PTHR44675">
    <property type="entry name" value="PAK1 INTERACTING PROTEIN 1"/>
    <property type="match status" value="1"/>
</dbReference>
<feature type="repeat" description="WD" evidence="1">
    <location>
        <begin position="124"/>
        <end position="165"/>
    </location>
</feature>
<dbReference type="Proteomes" id="UP000320333">
    <property type="component" value="Unassembled WGS sequence"/>
</dbReference>
<dbReference type="EMBL" id="QEAP01001734">
    <property type="protein sequence ID" value="TPX41377.1"/>
    <property type="molecule type" value="Genomic_DNA"/>
</dbReference>
<proteinExistence type="predicted"/>
<sequence length="434" mass="46567">MLRIILGSYERLLYGLDAVPSSPDNNDNASKPISVTQSFTYPAHISAIKSLAVTNNAKILATGASDEHVKLYSLARNREIGTLFHHTGSITALDFHSSGYLFTASEDADIAIVRVSDWEVLKVLKGHTTAIQSISIHPTGKLLLSVSIDGYLRTWDTAKASCAYTLKMPLPRPVKVQWSPCGLFYAVLFETGVCVFEVTAGKEVWRGTGLGRLTCMEFVVIDKEPILLIAGDAKTITAYNLKTEKILATLPATSKHASRIKDMSAATLNGTLILVTCSSDGGVYGWDLKTCIASGSVEADGALVFEFEAKCRLTCCVAVYQIAGKVRSREDGDESESDEEVAALAEEELAESAPKVTKVAKGRAASGVKGRVVVSYEGDEEAKDAAESAEVVSKGKEKVLTVSKNKAIQKKKTGANKKPFGKGKIVAKKPAQKK</sequence>
<protein>
    <submittedName>
        <fullName evidence="3">Uncharacterized protein</fullName>
    </submittedName>
</protein>
<evidence type="ECO:0000313" key="4">
    <source>
        <dbReference type="Proteomes" id="UP000320333"/>
    </source>
</evidence>
<dbReference type="PANTHER" id="PTHR44675:SF1">
    <property type="entry name" value="P21-ACTIVATED PROTEIN KINASE-INTERACTING PROTEIN 1"/>
    <property type="match status" value="1"/>
</dbReference>
<dbReference type="InterPro" id="IPR036322">
    <property type="entry name" value="WD40_repeat_dom_sf"/>
</dbReference>
<dbReference type="PROSITE" id="PS50294">
    <property type="entry name" value="WD_REPEATS_REGION"/>
    <property type="match status" value="1"/>
</dbReference>
<evidence type="ECO:0000256" key="1">
    <source>
        <dbReference type="PROSITE-ProRule" id="PRU00221"/>
    </source>
</evidence>
<dbReference type="Gene3D" id="2.130.10.10">
    <property type="entry name" value="YVTN repeat-like/Quinoprotein amine dehydrogenase"/>
    <property type="match status" value="2"/>
</dbReference>
<reference evidence="3 4" key="1">
    <citation type="journal article" date="2019" name="Sci. Rep.">
        <title>Comparative genomics of chytrid fungi reveal insights into the obligate biotrophic and pathogenic lifestyle of Synchytrium endobioticum.</title>
        <authorList>
            <person name="van de Vossenberg B.T.L.H."/>
            <person name="Warris S."/>
            <person name="Nguyen H.D.T."/>
            <person name="van Gent-Pelzer M.P.E."/>
            <person name="Joly D.L."/>
            <person name="van de Geest H.C."/>
            <person name="Bonants P.J.M."/>
            <person name="Smith D.S."/>
            <person name="Levesque C.A."/>
            <person name="van der Lee T.A.J."/>
        </authorList>
    </citation>
    <scope>NUCLEOTIDE SEQUENCE [LARGE SCALE GENOMIC DNA]</scope>
    <source>
        <strain evidence="3 4">CBS 675.73</strain>
    </source>
</reference>